<keyword evidence="11" id="KW-1185">Reference proteome</keyword>
<dbReference type="PRINTS" id="PR00082">
    <property type="entry name" value="GLFDHDRGNASE"/>
</dbReference>
<dbReference type="Pfam" id="PF02812">
    <property type="entry name" value="ELFV_dehydrog_N"/>
    <property type="match status" value="1"/>
</dbReference>
<dbReference type="Gene3D" id="3.40.50.720">
    <property type="entry name" value="NAD(P)-binding Rossmann-like Domain"/>
    <property type="match status" value="1"/>
</dbReference>
<dbReference type="PIRSF" id="PIRSF000185">
    <property type="entry name" value="Glu_DH"/>
    <property type="match status" value="1"/>
</dbReference>
<evidence type="ECO:0000256" key="8">
    <source>
        <dbReference type="RuleBase" id="RU004417"/>
    </source>
</evidence>
<keyword evidence="3 6" id="KW-0520">NAD</keyword>
<dbReference type="EMBL" id="SJPX01000001">
    <property type="protein sequence ID" value="TWU58316.1"/>
    <property type="molecule type" value="Genomic_DNA"/>
</dbReference>
<dbReference type="GO" id="GO:0004352">
    <property type="term" value="F:glutamate dehydrogenase (NAD+) activity"/>
    <property type="evidence" value="ECO:0007669"/>
    <property type="project" value="TreeGrafter"/>
</dbReference>
<keyword evidence="6" id="KW-0547">Nucleotide-binding</keyword>
<feature type="domain" description="Glutamate/phenylalanine/leucine/valine/L-tryptophan dehydrogenase C-terminal" evidence="9">
    <location>
        <begin position="178"/>
        <end position="411"/>
    </location>
</feature>
<feature type="binding site" evidence="6">
    <location>
        <position position="185"/>
    </location>
    <ligand>
        <name>NAD(+)</name>
        <dbReference type="ChEBI" id="CHEBI:57540"/>
    </ligand>
</feature>
<reference evidence="10 11" key="1">
    <citation type="submission" date="2019-02" db="EMBL/GenBank/DDBJ databases">
        <title>Deep-cultivation of Planctomycetes and their phenomic and genomic characterization uncovers novel biology.</title>
        <authorList>
            <person name="Wiegand S."/>
            <person name="Jogler M."/>
            <person name="Boedeker C."/>
            <person name="Pinto D."/>
            <person name="Vollmers J."/>
            <person name="Rivas-Marin E."/>
            <person name="Kohn T."/>
            <person name="Peeters S.H."/>
            <person name="Heuer A."/>
            <person name="Rast P."/>
            <person name="Oberbeckmann S."/>
            <person name="Bunk B."/>
            <person name="Jeske O."/>
            <person name="Meyerdierks A."/>
            <person name="Storesund J.E."/>
            <person name="Kallscheuer N."/>
            <person name="Luecker S."/>
            <person name="Lage O.M."/>
            <person name="Pohl T."/>
            <person name="Merkel B.J."/>
            <person name="Hornburger P."/>
            <person name="Mueller R.-W."/>
            <person name="Bruemmer F."/>
            <person name="Labrenz M."/>
            <person name="Spormann A.M."/>
            <person name="Op Den Camp H."/>
            <person name="Overmann J."/>
            <person name="Amann R."/>
            <person name="Jetten M.S.M."/>
            <person name="Mascher T."/>
            <person name="Medema M.H."/>
            <person name="Devos D.P."/>
            <person name="Kaster A.-K."/>
            <person name="Ovreas L."/>
            <person name="Rohde M."/>
            <person name="Galperin M.Y."/>
            <person name="Jogler C."/>
        </authorList>
    </citation>
    <scope>NUCLEOTIDE SEQUENCE [LARGE SCALE GENOMIC DNA]</scope>
    <source>
        <strain evidence="10 11">Poly59</strain>
    </source>
</reference>
<feature type="binding site" evidence="6">
    <location>
        <position position="90"/>
    </location>
    <ligand>
        <name>substrate</name>
    </ligand>
</feature>
<evidence type="ECO:0000313" key="11">
    <source>
        <dbReference type="Proteomes" id="UP000317977"/>
    </source>
</evidence>
<dbReference type="SUPFAM" id="SSF53223">
    <property type="entry name" value="Aminoacid dehydrogenase-like, N-terminal domain"/>
    <property type="match status" value="1"/>
</dbReference>
<organism evidence="10 11">
    <name type="scientific">Rubripirellula reticaptiva</name>
    <dbReference type="NCBI Taxonomy" id="2528013"/>
    <lineage>
        <taxon>Bacteria</taxon>
        <taxon>Pseudomonadati</taxon>
        <taxon>Planctomycetota</taxon>
        <taxon>Planctomycetia</taxon>
        <taxon>Pirellulales</taxon>
        <taxon>Pirellulaceae</taxon>
        <taxon>Rubripirellula</taxon>
    </lineage>
</organism>
<dbReference type="Gene3D" id="3.40.50.10860">
    <property type="entry name" value="Leucine Dehydrogenase, chain A, domain 1"/>
    <property type="match status" value="1"/>
</dbReference>
<dbReference type="OrthoDB" id="9803297at2"/>
<dbReference type="AlphaFoldDB" id="A0A5C6FDY9"/>
<dbReference type="InterPro" id="IPR014362">
    <property type="entry name" value="Glu_DH"/>
</dbReference>
<feature type="site" description="Important for catalysis" evidence="7">
    <location>
        <position position="142"/>
    </location>
</feature>
<accession>A0A5C6FDY9</accession>
<evidence type="ECO:0000256" key="4">
    <source>
        <dbReference type="PIRNR" id="PIRNR000185"/>
    </source>
</evidence>
<dbReference type="Pfam" id="PF00208">
    <property type="entry name" value="ELFV_dehydrog"/>
    <property type="match status" value="1"/>
</dbReference>
<evidence type="ECO:0000313" key="10">
    <source>
        <dbReference type="EMBL" id="TWU58316.1"/>
    </source>
</evidence>
<dbReference type="GO" id="GO:0006538">
    <property type="term" value="P:L-glutamate catabolic process"/>
    <property type="evidence" value="ECO:0007669"/>
    <property type="project" value="TreeGrafter"/>
</dbReference>
<feature type="binding site" evidence="6">
    <location>
        <position position="216"/>
    </location>
    <ligand>
        <name>NAD(+)</name>
        <dbReference type="ChEBI" id="CHEBI:57540"/>
    </ligand>
</feature>
<name>A0A5C6FDY9_9BACT</name>
<evidence type="ECO:0000256" key="7">
    <source>
        <dbReference type="PIRSR" id="PIRSR000185-3"/>
    </source>
</evidence>
<sequence>MRAFKATQHFFDVAAEHLNISAEMRETLLTPRREVQVRVTIERDNGRLANYVGFRVQHDNHRGPMKGGLRYHPDVDLDETRALASLMTWKTAVVNLPYGGAKGGIGVDPSELSPRELERLTRAFVDQIHDIVGPDKDIPAPDMGTDHRVMAWFRNQWEKYHGFNPAVITGKPVEEYGAKGREEATGRGVGALTVKLCKRLGQKAERTNIAIQGFGNVGSHASKFLCDAQFPIVAVSDVSGTYYDPNGLDIQSLLHHKIGHPRGLLEGYQQCQCLPVNALLELDDVHVLIPAALGGVITKDNVNKIKATVIIEAANGPVYPDADKILAERGVTILPDILANAGGVTVSYFEWVQNRQHYRWTLDRVRQELDHTMNQAFENVWQTAQERKVSLRTAAYIIGITRVRQSAELSGFAS</sequence>
<proteinExistence type="inferred from homology"/>
<dbReference type="InterPro" id="IPR006096">
    <property type="entry name" value="Glu/Leu/Phe/Val/Trp_DH_C"/>
</dbReference>
<dbReference type="InterPro" id="IPR033922">
    <property type="entry name" value="NAD_bind_Glu_DH"/>
</dbReference>
<comment type="caution">
    <text evidence="10">The sequence shown here is derived from an EMBL/GenBank/DDBJ whole genome shotgun (WGS) entry which is preliminary data.</text>
</comment>
<dbReference type="GO" id="GO:0000166">
    <property type="term" value="F:nucleotide binding"/>
    <property type="evidence" value="ECO:0007669"/>
    <property type="project" value="UniProtKB-KW"/>
</dbReference>
<evidence type="ECO:0000256" key="2">
    <source>
        <dbReference type="ARBA" id="ARBA00023002"/>
    </source>
</evidence>
<dbReference type="InterPro" id="IPR046346">
    <property type="entry name" value="Aminoacid_DH-like_N_sf"/>
</dbReference>
<dbReference type="InterPro" id="IPR006097">
    <property type="entry name" value="Glu/Leu/Phe/Val/Trp_DH_dimer"/>
</dbReference>
<dbReference type="InterPro" id="IPR036291">
    <property type="entry name" value="NAD(P)-bd_dom_sf"/>
</dbReference>
<comment type="similarity">
    <text evidence="1 4 8">Belongs to the Glu/Leu/Phe/Val dehydrogenases family.</text>
</comment>
<dbReference type="Proteomes" id="UP000317977">
    <property type="component" value="Unassembled WGS sequence"/>
</dbReference>
<dbReference type="PROSITE" id="PS00074">
    <property type="entry name" value="GLFV_DEHYDROGENASE"/>
    <property type="match status" value="1"/>
</dbReference>
<dbReference type="CDD" id="cd01076">
    <property type="entry name" value="NAD_bind_1_Glu_DH"/>
    <property type="match status" value="1"/>
</dbReference>
<dbReference type="SMART" id="SM00839">
    <property type="entry name" value="ELFV_dehydrog"/>
    <property type="match status" value="1"/>
</dbReference>
<dbReference type="PANTHER" id="PTHR11606">
    <property type="entry name" value="GLUTAMATE DEHYDROGENASE"/>
    <property type="match status" value="1"/>
</dbReference>
<dbReference type="InterPro" id="IPR006095">
    <property type="entry name" value="Glu/Leu/Phe/Val/Trp_DH"/>
</dbReference>
<dbReference type="PANTHER" id="PTHR11606:SF24">
    <property type="entry name" value="NAD-SPECIFIC GLUTAMATE DEHYDROGENASE"/>
    <property type="match status" value="1"/>
</dbReference>
<feature type="binding site" evidence="6">
    <location>
        <position position="347"/>
    </location>
    <ligand>
        <name>substrate</name>
    </ligand>
</feature>
<evidence type="ECO:0000259" key="9">
    <source>
        <dbReference type="SMART" id="SM00839"/>
    </source>
</evidence>
<dbReference type="InterPro" id="IPR033524">
    <property type="entry name" value="Glu/Leu/Phe/Val_DH_AS"/>
</dbReference>
<dbReference type="RefSeq" id="WP_146533072.1">
    <property type="nucleotide sequence ID" value="NZ_SJPX01000001.1"/>
</dbReference>
<evidence type="ECO:0000256" key="6">
    <source>
        <dbReference type="PIRSR" id="PIRSR000185-2"/>
    </source>
</evidence>
<protein>
    <recommendedName>
        <fullName evidence="4">Glutamate dehydrogenase</fullName>
    </recommendedName>
</protein>
<feature type="active site" description="Proton donor" evidence="5">
    <location>
        <position position="102"/>
    </location>
</feature>
<evidence type="ECO:0000256" key="3">
    <source>
        <dbReference type="ARBA" id="ARBA00023027"/>
    </source>
</evidence>
<feature type="binding site" evidence="6">
    <location>
        <position position="66"/>
    </location>
    <ligand>
        <name>substrate</name>
    </ligand>
</feature>
<dbReference type="FunFam" id="3.40.50.10860:FF:000003">
    <property type="entry name" value="Glutamate dehydrogenase"/>
    <property type="match status" value="1"/>
</dbReference>
<keyword evidence="2 4" id="KW-0560">Oxidoreductase</keyword>
<evidence type="ECO:0000256" key="1">
    <source>
        <dbReference type="ARBA" id="ARBA00006382"/>
    </source>
</evidence>
<evidence type="ECO:0000256" key="5">
    <source>
        <dbReference type="PIRSR" id="PIRSR000185-1"/>
    </source>
</evidence>
<dbReference type="SUPFAM" id="SSF51735">
    <property type="entry name" value="NAD(P)-binding Rossmann-fold domains"/>
    <property type="match status" value="1"/>
</dbReference>
<gene>
    <name evidence="10" type="primary">gdhA_1</name>
    <name evidence="10" type="ORF">Poly59_12270</name>
</gene>